<organism evidence="12 13">
    <name type="scientific">Dreissena polymorpha</name>
    <name type="common">Zebra mussel</name>
    <name type="synonym">Mytilus polymorpha</name>
    <dbReference type="NCBI Taxonomy" id="45954"/>
    <lineage>
        <taxon>Eukaryota</taxon>
        <taxon>Metazoa</taxon>
        <taxon>Spiralia</taxon>
        <taxon>Lophotrochozoa</taxon>
        <taxon>Mollusca</taxon>
        <taxon>Bivalvia</taxon>
        <taxon>Autobranchia</taxon>
        <taxon>Heteroconchia</taxon>
        <taxon>Euheterodonta</taxon>
        <taxon>Imparidentia</taxon>
        <taxon>Neoheterodontei</taxon>
        <taxon>Myida</taxon>
        <taxon>Dreissenoidea</taxon>
        <taxon>Dreissenidae</taxon>
        <taxon>Dreissena</taxon>
    </lineage>
</organism>
<dbReference type="PROSITE" id="PS50092">
    <property type="entry name" value="TSP1"/>
    <property type="match status" value="1"/>
</dbReference>
<comment type="caution">
    <text evidence="9">Lacks conserved residue(s) required for the propagation of feature annotation.</text>
</comment>
<dbReference type="PROSITE" id="PS50026">
    <property type="entry name" value="EGF_3"/>
    <property type="match status" value="2"/>
</dbReference>
<evidence type="ECO:0000259" key="11">
    <source>
        <dbReference type="PROSITE" id="PS50026"/>
    </source>
</evidence>
<dbReference type="SMART" id="SM00179">
    <property type="entry name" value="EGF_CA"/>
    <property type="match status" value="6"/>
</dbReference>
<dbReference type="InterPro" id="IPR018097">
    <property type="entry name" value="EGF_Ca-bd_CS"/>
</dbReference>
<dbReference type="FunFam" id="2.10.25.10:FF:000037">
    <property type="entry name" value="Signal peptide, CUB domain and EGF-like domain-containing 2"/>
    <property type="match status" value="1"/>
</dbReference>
<keyword evidence="8" id="KW-0325">Glycoprotein</keyword>
<dbReference type="InterPro" id="IPR049883">
    <property type="entry name" value="NOTCH1_EGF-like"/>
</dbReference>
<dbReference type="FunFam" id="2.10.25.10:FF:000240">
    <property type="entry name" value="Vitamin K-dependent protein S"/>
    <property type="match status" value="3"/>
</dbReference>
<keyword evidence="4 9" id="KW-0245">EGF-like domain</keyword>
<accession>A0A9D4FST8</accession>
<comment type="caution">
    <text evidence="12">The sequence shown here is derived from an EMBL/GenBank/DDBJ whole genome shotgun (WGS) entry which is preliminary data.</text>
</comment>
<feature type="signal peptide" evidence="10">
    <location>
        <begin position="1"/>
        <end position="20"/>
    </location>
</feature>
<evidence type="ECO:0000256" key="1">
    <source>
        <dbReference type="ARBA" id="ARBA00004613"/>
    </source>
</evidence>
<dbReference type="InterPro" id="IPR026823">
    <property type="entry name" value="cEGF"/>
</dbReference>
<dbReference type="CDD" id="cd00054">
    <property type="entry name" value="EGF_CA"/>
    <property type="match status" value="1"/>
</dbReference>
<keyword evidence="5 10" id="KW-0732">Signal</keyword>
<gene>
    <name evidence="12" type="ORF">DPMN_154935</name>
</gene>
<evidence type="ECO:0000256" key="4">
    <source>
        <dbReference type="ARBA" id="ARBA00022536"/>
    </source>
</evidence>
<evidence type="ECO:0000256" key="9">
    <source>
        <dbReference type="PROSITE-ProRule" id="PRU00076"/>
    </source>
</evidence>
<reference evidence="12" key="2">
    <citation type="submission" date="2020-11" db="EMBL/GenBank/DDBJ databases">
        <authorList>
            <person name="McCartney M.A."/>
            <person name="Auch B."/>
            <person name="Kono T."/>
            <person name="Mallez S."/>
            <person name="Becker A."/>
            <person name="Gohl D.M."/>
            <person name="Silverstein K.A.T."/>
            <person name="Koren S."/>
            <person name="Bechman K.B."/>
            <person name="Herman A."/>
            <person name="Abrahante J.E."/>
            <person name="Garbe J."/>
        </authorList>
    </citation>
    <scope>NUCLEOTIDE SEQUENCE</scope>
    <source>
        <strain evidence="12">Duluth1</strain>
        <tissue evidence="12">Whole animal</tissue>
    </source>
</reference>
<dbReference type="SUPFAM" id="SSF57184">
    <property type="entry name" value="Growth factor receptor domain"/>
    <property type="match status" value="1"/>
</dbReference>
<keyword evidence="3" id="KW-0964">Secreted</keyword>
<dbReference type="OrthoDB" id="6144292at2759"/>
<feature type="domain" description="EGF-like" evidence="11">
    <location>
        <begin position="204"/>
        <end position="244"/>
    </location>
</feature>
<dbReference type="GO" id="GO:0005576">
    <property type="term" value="C:extracellular region"/>
    <property type="evidence" value="ECO:0007669"/>
    <property type="project" value="UniProtKB-SubCell"/>
</dbReference>
<dbReference type="InterPro" id="IPR009030">
    <property type="entry name" value="Growth_fac_rcpt_cys_sf"/>
</dbReference>
<dbReference type="GO" id="GO:0005509">
    <property type="term" value="F:calcium ion binding"/>
    <property type="evidence" value="ECO:0007669"/>
    <property type="project" value="InterPro"/>
</dbReference>
<proteinExistence type="predicted"/>
<feature type="domain" description="EGF-like" evidence="11">
    <location>
        <begin position="327"/>
        <end position="363"/>
    </location>
</feature>
<dbReference type="PROSITE" id="PS51257">
    <property type="entry name" value="PROKAR_LIPOPROTEIN"/>
    <property type="match status" value="1"/>
</dbReference>
<evidence type="ECO:0000256" key="10">
    <source>
        <dbReference type="SAM" id="SignalP"/>
    </source>
</evidence>
<dbReference type="FunFam" id="2.10.25.10:FF:000080">
    <property type="entry name" value="Neurogenic locus notch 1"/>
    <property type="match status" value="1"/>
</dbReference>
<evidence type="ECO:0000256" key="2">
    <source>
        <dbReference type="ARBA" id="ARBA00022473"/>
    </source>
</evidence>
<dbReference type="Proteomes" id="UP000828390">
    <property type="component" value="Unassembled WGS sequence"/>
</dbReference>
<dbReference type="InterPro" id="IPR000742">
    <property type="entry name" value="EGF"/>
</dbReference>
<dbReference type="SUPFAM" id="SSF57196">
    <property type="entry name" value="EGF/Laminin"/>
    <property type="match status" value="4"/>
</dbReference>
<feature type="chain" id="PRO_5039149156" description="EGF-like domain-containing protein" evidence="10">
    <location>
        <begin position="21"/>
        <end position="449"/>
    </location>
</feature>
<dbReference type="InterPro" id="IPR001881">
    <property type="entry name" value="EGF-like_Ca-bd_dom"/>
</dbReference>
<evidence type="ECO:0000256" key="7">
    <source>
        <dbReference type="ARBA" id="ARBA00023157"/>
    </source>
</evidence>
<comment type="subcellular location">
    <subcellularLocation>
        <location evidence="1">Secreted</location>
    </subcellularLocation>
</comment>
<reference evidence="12" key="1">
    <citation type="journal article" date="2019" name="bioRxiv">
        <title>The Genome of the Zebra Mussel, Dreissena polymorpha: A Resource for Invasive Species Research.</title>
        <authorList>
            <person name="McCartney M.A."/>
            <person name="Auch B."/>
            <person name="Kono T."/>
            <person name="Mallez S."/>
            <person name="Zhang Y."/>
            <person name="Obille A."/>
            <person name="Becker A."/>
            <person name="Abrahante J.E."/>
            <person name="Garbe J."/>
            <person name="Badalamenti J.P."/>
            <person name="Herman A."/>
            <person name="Mangelson H."/>
            <person name="Liachko I."/>
            <person name="Sullivan S."/>
            <person name="Sone E.D."/>
            <person name="Koren S."/>
            <person name="Silverstein K.A.T."/>
            <person name="Beckman K.B."/>
            <person name="Gohl D.M."/>
        </authorList>
    </citation>
    <scope>NUCLEOTIDE SEQUENCE</scope>
    <source>
        <strain evidence="12">Duluth1</strain>
        <tissue evidence="12">Whole animal</tissue>
    </source>
</reference>
<dbReference type="Gene3D" id="2.10.25.10">
    <property type="entry name" value="Laminin"/>
    <property type="match status" value="7"/>
</dbReference>
<dbReference type="PROSITE" id="PS00010">
    <property type="entry name" value="ASX_HYDROXYL"/>
    <property type="match status" value="5"/>
</dbReference>
<sequence length="449" mass="48145">MRAPIFLLLGVMGLGAWTSACRIAWGSWSSCSRSCGGGKKTRTCDWGGTQSESCNEFCYNGNSYNGGCRCSAWRTGSCCEGCRYPGIAKCKPGKYECGGSPDGIRCTDCYLPYKPAGFNKGCVRKPCNENNGGCSHLCTAERLTRCTCRAGYQLSSDEYSCIDINECATHNGQCDQICTNSLGSYSCSCGPGFVLAYGSRSCNDIDECLTGTARCGHQCVNTNGSFKCTCDSGYRLNPDGLTCDDIDECKIGNGGCAHVCENIAGSYKCSCDTGYALHDGAHLCKDIDECDSGVSACSQICMNSNGTYHCECEAGFYLDNDTVTCKNINDCNAVVCENGGECVDGVEQYSCECQPGFSGKLCQDDVNECEGVFKAGCEDICVNTFGSYLCQCRDNVTLKSDGFSCSYDGEREDVFTRYSIGGRLLPKGCSKVAFRLESGTESTFWSTSD</sequence>
<dbReference type="InterPro" id="IPR052080">
    <property type="entry name" value="vWF_C/EGF_Fibrillin"/>
</dbReference>
<dbReference type="EMBL" id="JAIWYP010000007">
    <property type="protein sequence ID" value="KAH3801287.1"/>
    <property type="molecule type" value="Genomic_DNA"/>
</dbReference>
<feature type="disulfide bond" evidence="9">
    <location>
        <begin position="353"/>
        <end position="362"/>
    </location>
</feature>
<dbReference type="PROSITE" id="PS01186">
    <property type="entry name" value="EGF_2"/>
    <property type="match status" value="2"/>
</dbReference>
<dbReference type="PROSITE" id="PS01187">
    <property type="entry name" value="EGF_CA"/>
    <property type="match status" value="4"/>
</dbReference>
<dbReference type="PANTHER" id="PTHR47333:SF4">
    <property type="entry name" value="EGF-LIKE DOMAIN-CONTAINING PROTEIN"/>
    <property type="match status" value="1"/>
</dbReference>
<dbReference type="SMART" id="SM00181">
    <property type="entry name" value="EGF"/>
    <property type="match status" value="7"/>
</dbReference>
<evidence type="ECO:0000313" key="12">
    <source>
        <dbReference type="EMBL" id="KAH3801287.1"/>
    </source>
</evidence>
<dbReference type="Pfam" id="PF00008">
    <property type="entry name" value="EGF"/>
    <property type="match status" value="1"/>
</dbReference>
<keyword evidence="6" id="KW-0677">Repeat</keyword>
<keyword evidence="13" id="KW-1185">Reference proteome</keyword>
<dbReference type="PROSITE" id="PS00022">
    <property type="entry name" value="EGF_1"/>
    <property type="match status" value="1"/>
</dbReference>
<evidence type="ECO:0000256" key="5">
    <source>
        <dbReference type="ARBA" id="ARBA00022729"/>
    </source>
</evidence>
<evidence type="ECO:0000313" key="13">
    <source>
        <dbReference type="Proteomes" id="UP000828390"/>
    </source>
</evidence>
<dbReference type="AlphaFoldDB" id="A0A9D4FST8"/>
<dbReference type="PANTHER" id="PTHR47333">
    <property type="entry name" value="VON WILLEBRAND FACTOR C AND EGF DOMAIN-CONTAINING PROTEIN"/>
    <property type="match status" value="1"/>
</dbReference>
<evidence type="ECO:0000256" key="3">
    <source>
        <dbReference type="ARBA" id="ARBA00022525"/>
    </source>
</evidence>
<dbReference type="InterPro" id="IPR000152">
    <property type="entry name" value="EGF-type_Asp/Asn_hydroxyl_site"/>
</dbReference>
<dbReference type="Pfam" id="PF07645">
    <property type="entry name" value="EGF_CA"/>
    <property type="match status" value="4"/>
</dbReference>
<dbReference type="FunFam" id="2.10.25.10:FF:000010">
    <property type="entry name" value="Pro-epidermal growth factor"/>
    <property type="match status" value="1"/>
</dbReference>
<keyword evidence="2" id="KW-0217">Developmental protein</keyword>
<dbReference type="InterPro" id="IPR000884">
    <property type="entry name" value="TSP1_rpt"/>
</dbReference>
<protein>
    <recommendedName>
        <fullName evidence="11">EGF-like domain-containing protein</fullName>
    </recommendedName>
</protein>
<dbReference type="Pfam" id="PF12662">
    <property type="entry name" value="cEGF"/>
    <property type="match status" value="1"/>
</dbReference>
<keyword evidence="7 9" id="KW-1015">Disulfide bond</keyword>
<evidence type="ECO:0000256" key="8">
    <source>
        <dbReference type="ARBA" id="ARBA00023180"/>
    </source>
</evidence>
<evidence type="ECO:0000256" key="6">
    <source>
        <dbReference type="ARBA" id="ARBA00022737"/>
    </source>
</evidence>
<name>A0A9D4FST8_DREPO</name>